<feature type="domain" description="ATP-grasp fold succinyl-CoA synthetase-type" evidence="10">
    <location>
        <begin position="25"/>
        <end position="232"/>
    </location>
</feature>
<dbReference type="GO" id="GO:0004775">
    <property type="term" value="F:succinate-CoA ligase (ADP-forming) activity"/>
    <property type="evidence" value="ECO:0007669"/>
    <property type="project" value="TreeGrafter"/>
</dbReference>
<dbReference type="FunFam" id="3.40.50.261:FF:000001">
    <property type="entry name" value="Succinate--CoA ligase [ADP-forming] subunit beta"/>
    <property type="match status" value="1"/>
</dbReference>
<dbReference type="InterPro" id="IPR017866">
    <property type="entry name" value="Succ-CoA_synthase_bsu_CS"/>
</dbReference>
<evidence type="ECO:0000313" key="11">
    <source>
        <dbReference type="EMBL" id="PTB71138.1"/>
    </source>
</evidence>
<dbReference type="GO" id="GO:0005524">
    <property type="term" value="F:ATP binding"/>
    <property type="evidence" value="ECO:0007669"/>
    <property type="project" value="UniProtKB-KW"/>
</dbReference>
<gene>
    <name evidence="11" type="ORF">M440DRAFT_1406796</name>
</gene>
<evidence type="ECO:0000256" key="6">
    <source>
        <dbReference type="ARBA" id="ARBA00022840"/>
    </source>
</evidence>
<dbReference type="Gene3D" id="3.40.50.261">
    <property type="entry name" value="Succinyl-CoA synthetase domains"/>
    <property type="match status" value="1"/>
</dbReference>
<accession>A0A2T4BP93</accession>
<dbReference type="GO" id="GO:0006104">
    <property type="term" value="P:succinyl-CoA metabolic process"/>
    <property type="evidence" value="ECO:0007669"/>
    <property type="project" value="TreeGrafter"/>
</dbReference>
<evidence type="ECO:0000256" key="3">
    <source>
        <dbReference type="ARBA" id="ARBA00022598"/>
    </source>
</evidence>
<dbReference type="PIRSF" id="PIRSF001554">
    <property type="entry name" value="SucCS_beta"/>
    <property type="match status" value="1"/>
</dbReference>
<dbReference type="SUPFAM" id="SSF56059">
    <property type="entry name" value="Glutathione synthetase ATP-binding domain-like"/>
    <property type="match status" value="1"/>
</dbReference>
<dbReference type="Proteomes" id="UP000240760">
    <property type="component" value="Unassembled WGS sequence"/>
</dbReference>
<keyword evidence="4" id="KW-0479">Metal-binding</keyword>
<keyword evidence="8" id="KW-0809">Transit peptide</keyword>
<dbReference type="InterPro" id="IPR005811">
    <property type="entry name" value="SUCC_ACL_C"/>
</dbReference>
<dbReference type="InterPro" id="IPR013815">
    <property type="entry name" value="ATP_grasp_subdomain_1"/>
</dbReference>
<organism evidence="11 12">
    <name type="scientific">Trichoderma longibrachiatum ATCC 18648</name>
    <dbReference type="NCBI Taxonomy" id="983965"/>
    <lineage>
        <taxon>Eukaryota</taxon>
        <taxon>Fungi</taxon>
        <taxon>Dikarya</taxon>
        <taxon>Ascomycota</taxon>
        <taxon>Pezizomycotina</taxon>
        <taxon>Sordariomycetes</taxon>
        <taxon>Hypocreomycetidae</taxon>
        <taxon>Hypocreales</taxon>
        <taxon>Hypocreaceae</taxon>
        <taxon>Trichoderma</taxon>
    </lineage>
</organism>
<dbReference type="SUPFAM" id="SSF52210">
    <property type="entry name" value="Succinyl-CoA synthetase domains"/>
    <property type="match status" value="1"/>
</dbReference>
<dbReference type="PANTHER" id="PTHR11815">
    <property type="entry name" value="SUCCINYL-COA SYNTHETASE BETA CHAIN"/>
    <property type="match status" value="1"/>
</dbReference>
<dbReference type="GO" id="GO:0006099">
    <property type="term" value="P:tricarboxylic acid cycle"/>
    <property type="evidence" value="ECO:0007669"/>
    <property type="project" value="UniProtKB-UniPathway"/>
</dbReference>
<dbReference type="Pfam" id="PF08442">
    <property type="entry name" value="ATP-grasp_2"/>
    <property type="match status" value="1"/>
</dbReference>
<keyword evidence="2" id="KW-0816">Tricarboxylic acid cycle</keyword>
<dbReference type="GO" id="GO:0046872">
    <property type="term" value="F:metal ion binding"/>
    <property type="evidence" value="ECO:0007669"/>
    <property type="project" value="UniProtKB-KW"/>
</dbReference>
<comment type="pathway">
    <text evidence="1">Carbohydrate metabolism; tricarboxylic acid cycle; succinate from succinyl-CoA (ligase route): step 1/1.</text>
</comment>
<dbReference type="UniPathway" id="UPA00223">
    <property type="reaction ID" value="UER00999"/>
</dbReference>
<reference evidence="11 12" key="1">
    <citation type="submission" date="2016-07" db="EMBL/GenBank/DDBJ databases">
        <title>Multiple horizontal gene transfer events from other fungi enriched the ability of initially mycotrophic Trichoderma (Ascomycota) to feed on dead plant biomass.</title>
        <authorList>
            <consortium name="DOE Joint Genome Institute"/>
            <person name="Aerts A."/>
            <person name="Atanasova L."/>
            <person name="Chenthamara K."/>
            <person name="Zhang J."/>
            <person name="Grujic M."/>
            <person name="Henrissat B."/>
            <person name="Kuo A."/>
            <person name="Salamov A."/>
            <person name="Lipzen A."/>
            <person name="Labutti K."/>
            <person name="Barry K."/>
            <person name="Miao Y."/>
            <person name="Rahimi M.J."/>
            <person name="Shen Q."/>
            <person name="Grigoriev I.V."/>
            <person name="Kubicek C.P."/>
            <person name="Druzhinina I.S."/>
        </authorList>
    </citation>
    <scope>NUCLEOTIDE SEQUENCE [LARGE SCALE GENOMIC DNA]</scope>
    <source>
        <strain evidence="11 12">ATCC 18648</strain>
    </source>
</reference>
<evidence type="ECO:0000259" key="10">
    <source>
        <dbReference type="Pfam" id="PF08442"/>
    </source>
</evidence>
<keyword evidence="5" id="KW-0547">Nucleotide-binding</keyword>
<dbReference type="PANTHER" id="PTHR11815:SF1">
    <property type="entry name" value="SUCCINATE--COA LIGASE [ADP-FORMING] SUBUNIT BETA, MITOCHONDRIAL"/>
    <property type="match status" value="1"/>
</dbReference>
<dbReference type="Gene3D" id="3.30.1490.20">
    <property type="entry name" value="ATP-grasp fold, A domain"/>
    <property type="match status" value="1"/>
</dbReference>
<keyword evidence="3 11" id="KW-0436">Ligase</keyword>
<dbReference type="InterPro" id="IPR005809">
    <property type="entry name" value="Succ_CoA_ligase-like_bsu"/>
</dbReference>
<evidence type="ECO:0000256" key="2">
    <source>
        <dbReference type="ARBA" id="ARBA00022532"/>
    </source>
</evidence>
<sequence>MTRAGFLTRPPKLSSTKQQLRPLTLHGHDTQQLLRSHGVPVPRAILAQTPLEARDAVKALGNNCVLRAQVLDSHLDNLVFENGLKGGLQAVDSPEQGLDVAAKMLHQQASSENIRHRLLTVSQLLVSERLAHEDQWYMAMTIDREHYCPAVIISRCDDSGREGNIPGNNNTGKDTSFAFGFSQGITDELVSQISRHVGVGDEETANLGDILTKAYRVFKETDATLLEVSPLARLNSGLFTCLDARLVVDDDAAHRQPDLLRLRDTSQEVQDEVRAEQHNLVYIKLTGNIGNIVNGAGLAMATNDAIGFHGGASANFLDAGGQATKDTMIQALGIVLGDERVKAILINVYGGITRCDMIAESIIGAAQEMTLAVPLVVRLQGTNSAQGLKLLADADLGLHVESDFGRAALKAVQLARESS</sequence>
<evidence type="ECO:0000313" key="12">
    <source>
        <dbReference type="Proteomes" id="UP000240760"/>
    </source>
</evidence>
<dbReference type="Gene3D" id="3.30.470.20">
    <property type="entry name" value="ATP-grasp fold, B domain"/>
    <property type="match status" value="1"/>
</dbReference>
<feature type="domain" description="ATP-citrate synthase/succinyl-CoA ligase C-terminal" evidence="9">
    <location>
        <begin position="292"/>
        <end position="396"/>
    </location>
</feature>
<protein>
    <submittedName>
        <fullName evidence="11">Beta subunit of gdp-forming succinate-CoA ligase</fullName>
    </submittedName>
</protein>
<dbReference type="PROSITE" id="PS01217">
    <property type="entry name" value="SUCCINYL_COA_LIG_3"/>
    <property type="match status" value="1"/>
</dbReference>
<dbReference type="GO" id="GO:0042709">
    <property type="term" value="C:succinate-CoA ligase complex"/>
    <property type="evidence" value="ECO:0007669"/>
    <property type="project" value="TreeGrafter"/>
</dbReference>
<dbReference type="GO" id="GO:0005739">
    <property type="term" value="C:mitochondrion"/>
    <property type="evidence" value="ECO:0007669"/>
    <property type="project" value="TreeGrafter"/>
</dbReference>
<name>A0A2T4BP93_TRILO</name>
<proteinExistence type="predicted"/>
<dbReference type="OrthoDB" id="1664372at2759"/>
<dbReference type="STRING" id="983965.A0A2T4BP93"/>
<evidence type="ECO:0000256" key="4">
    <source>
        <dbReference type="ARBA" id="ARBA00022723"/>
    </source>
</evidence>
<evidence type="ECO:0000256" key="5">
    <source>
        <dbReference type="ARBA" id="ARBA00022741"/>
    </source>
</evidence>
<dbReference type="InterPro" id="IPR013650">
    <property type="entry name" value="ATP-grasp_succ-CoA_synth-type"/>
</dbReference>
<evidence type="ECO:0000256" key="8">
    <source>
        <dbReference type="ARBA" id="ARBA00022946"/>
    </source>
</evidence>
<dbReference type="Pfam" id="PF00549">
    <property type="entry name" value="Ligase_CoA"/>
    <property type="match status" value="1"/>
</dbReference>
<dbReference type="AlphaFoldDB" id="A0A2T4BP93"/>
<dbReference type="InterPro" id="IPR016102">
    <property type="entry name" value="Succinyl-CoA_synth-like"/>
</dbReference>
<keyword evidence="6" id="KW-0067">ATP-binding</keyword>
<evidence type="ECO:0000259" key="9">
    <source>
        <dbReference type="Pfam" id="PF00549"/>
    </source>
</evidence>
<dbReference type="EMBL" id="KZ679152">
    <property type="protein sequence ID" value="PTB71138.1"/>
    <property type="molecule type" value="Genomic_DNA"/>
</dbReference>
<keyword evidence="12" id="KW-1185">Reference proteome</keyword>
<keyword evidence="7" id="KW-0460">Magnesium</keyword>
<evidence type="ECO:0000256" key="1">
    <source>
        <dbReference type="ARBA" id="ARBA00005064"/>
    </source>
</evidence>
<evidence type="ECO:0000256" key="7">
    <source>
        <dbReference type="ARBA" id="ARBA00022842"/>
    </source>
</evidence>